<dbReference type="Pfam" id="PF22924">
    <property type="entry name" value="ACOX_C_alpha1"/>
    <property type="match status" value="1"/>
</dbReference>
<keyword evidence="8" id="KW-0560">Oxidoreductase</keyword>
<keyword evidence="9" id="KW-0443">Lipid metabolism</keyword>
<evidence type="ECO:0000256" key="10">
    <source>
        <dbReference type="ARBA" id="ARBA00023140"/>
    </source>
</evidence>
<dbReference type="SUPFAM" id="SSF56645">
    <property type="entry name" value="Acyl-CoA dehydrogenase NM domain-like"/>
    <property type="match status" value="1"/>
</dbReference>
<dbReference type="GO" id="GO:0005777">
    <property type="term" value="C:peroxisome"/>
    <property type="evidence" value="ECO:0007669"/>
    <property type="project" value="UniProtKB-SubCell"/>
</dbReference>
<dbReference type="Pfam" id="PF01756">
    <property type="entry name" value="ACOX"/>
    <property type="match status" value="1"/>
</dbReference>
<dbReference type="InParanoid" id="A0A7F5RJK7"/>
<dbReference type="InterPro" id="IPR009100">
    <property type="entry name" value="AcylCoA_DH/oxidase_NM_dom_sf"/>
</dbReference>
<evidence type="ECO:0000256" key="8">
    <source>
        <dbReference type="ARBA" id="ARBA00023002"/>
    </source>
</evidence>
<evidence type="ECO:0000256" key="6">
    <source>
        <dbReference type="ARBA" id="ARBA00022827"/>
    </source>
</evidence>
<dbReference type="InterPro" id="IPR036250">
    <property type="entry name" value="AcylCo_DH-like_C"/>
</dbReference>
<dbReference type="Gene3D" id="1.20.140.10">
    <property type="entry name" value="Butyryl-CoA Dehydrogenase, subunit A, domain 3"/>
    <property type="match status" value="2"/>
</dbReference>
<dbReference type="InterPro" id="IPR012258">
    <property type="entry name" value="Acyl-CoA_oxidase"/>
</dbReference>
<evidence type="ECO:0000256" key="3">
    <source>
        <dbReference type="ARBA" id="ARBA00005189"/>
    </source>
</evidence>
<proteinExistence type="inferred from homology"/>
<dbReference type="Proteomes" id="UP000192223">
    <property type="component" value="Unplaced"/>
</dbReference>
<feature type="domain" description="Acyl-CoA oxidase C-alpha1" evidence="15">
    <location>
        <begin position="294"/>
        <end position="458"/>
    </location>
</feature>
<dbReference type="GeneID" id="108733610"/>
<keyword evidence="6 11" id="KW-0274">FAD</keyword>
<evidence type="ECO:0000313" key="16">
    <source>
        <dbReference type="Proteomes" id="UP000192223"/>
    </source>
</evidence>
<keyword evidence="16" id="KW-1185">Reference proteome</keyword>
<dbReference type="GO" id="GO:0016402">
    <property type="term" value="F:pristanoyl-CoA oxidase activity"/>
    <property type="evidence" value="ECO:0007669"/>
    <property type="project" value="TreeGrafter"/>
</dbReference>
<evidence type="ECO:0000256" key="4">
    <source>
        <dbReference type="ARBA" id="ARBA00006288"/>
    </source>
</evidence>
<evidence type="ECO:0000256" key="13">
    <source>
        <dbReference type="PIRSR" id="PIRSR000168-2"/>
    </source>
</evidence>
<evidence type="ECO:0000256" key="11">
    <source>
        <dbReference type="PIRNR" id="PIRNR000168"/>
    </source>
</evidence>
<reference evidence="17" key="1">
    <citation type="submission" date="2025-08" db="UniProtKB">
        <authorList>
            <consortium name="RefSeq"/>
        </authorList>
    </citation>
    <scope>IDENTIFICATION</scope>
    <source>
        <tissue evidence="17">Entire body</tissue>
    </source>
</reference>
<dbReference type="InterPro" id="IPR046373">
    <property type="entry name" value="Acyl-CoA_Oxase/DH_mid-dom_sf"/>
</dbReference>
<dbReference type="GO" id="GO:0033540">
    <property type="term" value="P:fatty acid beta-oxidation using acyl-CoA oxidase"/>
    <property type="evidence" value="ECO:0007669"/>
    <property type="project" value="TreeGrafter"/>
</dbReference>
<dbReference type="PIRSF" id="PIRSF000168">
    <property type="entry name" value="Acyl-CoA_oxidase"/>
    <property type="match status" value="1"/>
</dbReference>
<dbReference type="FunCoup" id="A0A7F5RJK7">
    <property type="interactions" value="688"/>
</dbReference>
<dbReference type="GO" id="GO:0005504">
    <property type="term" value="F:fatty acid binding"/>
    <property type="evidence" value="ECO:0007669"/>
    <property type="project" value="TreeGrafter"/>
</dbReference>
<evidence type="ECO:0000256" key="9">
    <source>
        <dbReference type="ARBA" id="ARBA00023098"/>
    </source>
</evidence>
<dbReference type="GO" id="GO:0071949">
    <property type="term" value="F:FAD binding"/>
    <property type="evidence" value="ECO:0007669"/>
    <property type="project" value="InterPro"/>
</dbReference>
<evidence type="ECO:0000313" key="17">
    <source>
        <dbReference type="RefSeq" id="XP_025836178.1"/>
    </source>
</evidence>
<dbReference type="RefSeq" id="XP_025836178.1">
    <property type="nucleotide sequence ID" value="XM_025980393.1"/>
</dbReference>
<comment type="pathway">
    <text evidence="3">Lipid metabolism.</text>
</comment>
<dbReference type="OrthoDB" id="538336at2759"/>
<keyword evidence="10" id="KW-0576">Peroxisome</keyword>
<dbReference type="FunFam" id="1.20.140.10:FF:000010">
    <property type="entry name" value="Acyl-coenzyme A oxidase"/>
    <property type="match status" value="1"/>
</dbReference>
<dbReference type="InterPro" id="IPR002655">
    <property type="entry name" value="Acyl-CoA_oxidase_C"/>
</dbReference>
<dbReference type="PANTHER" id="PTHR10909">
    <property type="entry name" value="ELECTRON TRANSPORT OXIDOREDUCTASE"/>
    <property type="match status" value="1"/>
</dbReference>
<dbReference type="PANTHER" id="PTHR10909:SF390">
    <property type="entry name" value="PEROXISOMAL ACYL-COENZYME A OXIDASE 3"/>
    <property type="match status" value="1"/>
</dbReference>
<feature type="domain" description="Acyl-CoA oxidase C-terminal" evidence="14">
    <location>
        <begin position="502"/>
        <end position="677"/>
    </location>
</feature>
<dbReference type="FunFam" id="1.20.140.10:FF:000007">
    <property type="entry name" value="Acyl-coenzyme A oxidase"/>
    <property type="match status" value="1"/>
</dbReference>
<evidence type="ECO:0000256" key="12">
    <source>
        <dbReference type="PIRSR" id="PIRSR000168-1"/>
    </source>
</evidence>
<organism evidence="16 17">
    <name type="scientific">Agrilus planipennis</name>
    <name type="common">Emerald ash borer</name>
    <name type="synonym">Agrilus marcopoli</name>
    <dbReference type="NCBI Taxonomy" id="224129"/>
    <lineage>
        <taxon>Eukaryota</taxon>
        <taxon>Metazoa</taxon>
        <taxon>Ecdysozoa</taxon>
        <taxon>Arthropoda</taxon>
        <taxon>Hexapoda</taxon>
        <taxon>Insecta</taxon>
        <taxon>Pterygota</taxon>
        <taxon>Neoptera</taxon>
        <taxon>Endopterygota</taxon>
        <taxon>Coleoptera</taxon>
        <taxon>Polyphaga</taxon>
        <taxon>Elateriformia</taxon>
        <taxon>Buprestoidea</taxon>
        <taxon>Buprestidae</taxon>
        <taxon>Agrilinae</taxon>
        <taxon>Agrilus</taxon>
    </lineage>
</organism>
<gene>
    <name evidence="17" type="primary">LOC108733610</name>
</gene>
<evidence type="ECO:0000256" key="7">
    <source>
        <dbReference type="ARBA" id="ARBA00022832"/>
    </source>
</evidence>
<comment type="cofactor">
    <cofactor evidence="1">
        <name>FAD</name>
        <dbReference type="ChEBI" id="CHEBI:57692"/>
    </cofactor>
</comment>
<feature type="binding site" evidence="13">
    <location>
        <position position="151"/>
    </location>
    <ligand>
        <name>FAD</name>
        <dbReference type="ChEBI" id="CHEBI:57692"/>
    </ligand>
</feature>
<accession>A0A7F5RJK7</accession>
<comment type="similarity">
    <text evidence="4 11">Belongs to the acyl-CoA oxidase family.</text>
</comment>
<keyword evidence="5 11" id="KW-0285">Flavoprotein</keyword>
<dbReference type="Gene3D" id="2.40.110.10">
    <property type="entry name" value="Butyryl-CoA Dehydrogenase, subunit A, domain 2"/>
    <property type="match status" value="1"/>
</dbReference>
<sequence length="687" mass="78761">MANRLKNFPPGPLDQYRKAASFDWKKMKVFLDSEDLIEFEQDAFDEIKKNRLYNELYTESLPFDEIRRRTVQRMYSLKDNYNLSYEASYSDLKRPYIQLFAHFTLDPSAAIKYSIGFGMFLSTIKTLGTERHTHYLADIVDGKILGCFCLTEIGHGTNTKIKPILFEFFWNIRHLIKCNLTREILIFFFFFLGKTATHGVVYAQLITPDGVNHGLHTFVVKLRDPETLIPYAGLTIGDMGEKIGLNGIDNGFLMFHNYRIPRADLLNRTGDVTEDGQYITPFKDPNKRHGTSLGALSAGRVTIISVGNIYLIKALTVAIRYAAVRRQFGPNDDEEIPILEYPVHQHRILPYLAVVYAHRIFANYLYEIYNQFIIDQFLNNKSALSADLGVELHGVSSAGKCVTGWLARDGIQECREACGGHGYLKVAGLGDLKNDHDANNTYEGENHVLIQQTTNWLLKFWPSVVKGERVSSPMGSINFLSNAKQILNQKSTVNTLPQLLQPTVILDIYKWLTCYHLKSTFSRIEHLEKNGKSPFWSRNDSQVFYGKQLSITYMQHFILQAVYNKINSAQDRQIREVLTKLFLLYGVWNLDKHLPYLYRGEYVISGKFSELVQEAIVKLCADLKNDAVSLIDTFAPPDFVLNSVLGHSDGHVYRHLQSAFFHSPESLSRPKWWKEAVNWKDNIKSKL</sequence>
<feature type="active site" description="Proton acceptor" evidence="12">
    <location>
        <position position="443"/>
    </location>
</feature>
<evidence type="ECO:0000259" key="14">
    <source>
        <dbReference type="Pfam" id="PF01756"/>
    </source>
</evidence>
<dbReference type="SUPFAM" id="SSF47203">
    <property type="entry name" value="Acyl-CoA dehydrogenase C-terminal domain-like"/>
    <property type="match status" value="2"/>
</dbReference>
<evidence type="ECO:0000256" key="5">
    <source>
        <dbReference type="ARBA" id="ARBA00022630"/>
    </source>
</evidence>
<evidence type="ECO:0000256" key="2">
    <source>
        <dbReference type="ARBA" id="ARBA00004275"/>
    </source>
</evidence>
<evidence type="ECO:0000259" key="15">
    <source>
        <dbReference type="Pfam" id="PF22924"/>
    </source>
</evidence>
<dbReference type="InterPro" id="IPR055060">
    <property type="entry name" value="ACOX_C_alpha1"/>
</dbReference>
<comment type="subcellular location">
    <subcellularLocation>
        <location evidence="2">Peroxisome</location>
    </subcellularLocation>
</comment>
<protein>
    <recommendedName>
        <fullName evidence="11">Acyl-coenzyme A oxidase</fullName>
    </recommendedName>
</protein>
<name>A0A7F5RJK7_AGRPL</name>
<dbReference type="AlphaFoldDB" id="A0A7F5RJK7"/>
<dbReference type="KEGG" id="apln:108733610"/>
<keyword evidence="7" id="KW-0276">Fatty acid metabolism</keyword>
<evidence type="ECO:0000256" key="1">
    <source>
        <dbReference type="ARBA" id="ARBA00001974"/>
    </source>
</evidence>
<dbReference type="GO" id="GO:0055088">
    <property type="term" value="P:lipid homeostasis"/>
    <property type="evidence" value="ECO:0007669"/>
    <property type="project" value="TreeGrafter"/>
</dbReference>